<dbReference type="InterPro" id="IPR011032">
    <property type="entry name" value="GroES-like_sf"/>
</dbReference>
<proteinExistence type="predicted"/>
<dbReference type="CDD" id="cd08253">
    <property type="entry name" value="zeta_crystallin"/>
    <property type="match status" value="1"/>
</dbReference>
<dbReference type="AlphaFoldDB" id="A0A375BYU1"/>
<dbReference type="PANTHER" id="PTHR44154">
    <property type="entry name" value="QUINONE OXIDOREDUCTASE"/>
    <property type="match status" value="1"/>
</dbReference>
<evidence type="ECO:0000259" key="2">
    <source>
        <dbReference type="SMART" id="SM00829"/>
    </source>
</evidence>
<evidence type="ECO:0000256" key="1">
    <source>
        <dbReference type="ARBA" id="ARBA00022857"/>
    </source>
</evidence>
<dbReference type="InterPro" id="IPR013149">
    <property type="entry name" value="ADH-like_C"/>
</dbReference>
<organism evidence="3">
    <name type="scientific">Cupriavidus taiwanensis</name>
    <dbReference type="NCBI Taxonomy" id="164546"/>
    <lineage>
        <taxon>Bacteria</taxon>
        <taxon>Pseudomonadati</taxon>
        <taxon>Pseudomonadota</taxon>
        <taxon>Betaproteobacteria</taxon>
        <taxon>Burkholderiales</taxon>
        <taxon>Burkholderiaceae</taxon>
        <taxon>Cupriavidus</taxon>
    </lineage>
</organism>
<dbReference type="PANTHER" id="PTHR44154:SF1">
    <property type="entry name" value="QUINONE OXIDOREDUCTASE"/>
    <property type="match status" value="1"/>
</dbReference>
<evidence type="ECO:0000313" key="3">
    <source>
        <dbReference type="EMBL" id="SOY58546.1"/>
    </source>
</evidence>
<keyword evidence="1" id="KW-0521">NADP</keyword>
<dbReference type="GO" id="GO:0016491">
    <property type="term" value="F:oxidoreductase activity"/>
    <property type="evidence" value="ECO:0007669"/>
    <property type="project" value="InterPro"/>
</dbReference>
<dbReference type="InterPro" id="IPR020843">
    <property type="entry name" value="ER"/>
</dbReference>
<dbReference type="Proteomes" id="UP000256297">
    <property type="component" value="Chromosome CBM2589_a"/>
</dbReference>
<dbReference type="SUPFAM" id="SSF50129">
    <property type="entry name" value="GroES-like"/>
    <property type="match status" value="1"/>
</dbReference>
<feature type="domain" description="Enoyl reductase (ER)" evidence="2">
    <location>
        <begin position="11"/>
        <end position="323"/>
    </location>
</feature>
<dbReference type="Pfam" id="PF08240">
    <property type="entry name" value="ADH_N"/>
    <property type="match status" value="1"/>
</dbReference>
<name>A0A375BYU1_9BURK</name>
<protein>
    <submittedName>
        <fullName evidence="3">Alcohol dehydrogenase</fullName>
    </submittedName>
</protein>
<sequence length="328" mass="33842">MHAAWYSKNGEARQVLEVGELPTPAPGPGEVRVRLATSGVNPSDVKSRHGRPLASARIVPHSDGAGVIDAVGTGVAPGRVGERVWIWNGQWQRPMGTAAGYIALPQMQAVALPASIDFAAAACLGIPAMTAFQAVHLLGDIAGKTVLVIGASSAVGHYVVQLAACAGASVIGTVGSAQKANHAMAAGAQATIDYKQQPVAQSVLALTGGKGVDAVVDMDFSTTAALLAQGVLKPHGTLACYGSNTYGDIPVPFRDLLFSSISLRFFLVYDLCRADRERAIAGLTSLMEDGRLTHAIGARFPLAAIAQAHEAVEGGKLIGNVILDIQPD</sequence>
<comment type="caution">
    <text evidence="3">The sequence shown here is derived from an EMBL/GenBank/DDBJ whole genome shotgun (WGS) entry which is preliminary data.</text>
</comment>
<dbReference type="InterPro" id="IPR036291">
    <property type="entry name" value="NAD(P)-bd_dom_sf"/>
</dbReference>
<accession>A0A375BYU1</accession>
<dbReference type="RefSeq" id="WP_116338776.1">
    <property type="nucleotide sequence ID" value="NZ_LT976857.1"/>
</dbReference>
<dbReference type="InterPro" id="IPR013154">
    <property type="entry name" value="ADH-like_N"/>
</dbReference>
<dbReference type="SMART" id="SM00829">
    <property type="entry name" value="PKS_ER"/>
    <property type="match status" value="1"/>
</dbReference>
<dbReference type="Gene3D" id="3.90.180.10">
    <property type="entry name" value="Medium-chain alcohol dehydrogenases, catalytic domain"/>
    <property type="match status" value="1"/>
</dbReference>
<dbReference type="Gene3D" id="3.40.50.720">
    <property type="entry name" value="NAD(P)-binding Rossmann-like Domain"/>
    <property type="match status" value="1"/>
</dbReference>
<dbReference type="Pfam" id="PF00107">
    <property type="entry name" value="ADH_zinc_N"/>
    <property type="match status" value="1"/>
</dbReference>
<dbReference type="InterPro" id="IPR051603">
    <property type="entry name" value="Zinc-ADH_QOR/CCCR"/>
</dbReference>
<gene>
    <name evidence="3" type="ORF">CBM2589_A10193</name>
</gene>
<dbReference type="SUPFAM" id="SSF51735">
    <property type="entry name" value="NAD(P)-binding Rossmann-fold domains"/>
    <property type="match status" value="1"/>
</dbReference>
<dbReference type="EMBL" id="OFSP01000031">
    <property type="protein sequence ID" value="SOY58546.1"/>
    <property type="molecule type" value="Genomic_DNA"/>
</dbReference>
<reference evidence="3" key="1">
    <citation type="submission" date="2018-01" db="EMBL/GenBank/DDBJ databases">
        <authorList>
            <person name="Clerissi C."/>
        </authorList>
    </citation>
    <scope>NUCLEOTIDE SEQUENCE</scope>
    <source>
        <strain evidence="3">Cupriavidus taiwanensis STM 3521</strain>
    </source>
</reference>